<gene>
    <name evidence="2" type="ORF">B0174_07160</name>
</gene>
<keyword evidence="1" id="KW-1133">Transmembrane helix</keyword>
<protein>
    <recommendedName>
        <fullName evidence="4">DUF4845 domain-containing protein</fullName>
    </recommendedName>
</protein>
<keyword evidence="1" id="KW-0472">Membrane</keyword>
<reference evidence="2 3" key="1">
    <citation type="submission" date="2017-02" db="EMBL/GenBank/DDBJ databases">
        <title>Arcobacter caeni sp. nov, a new Arcobacter species isolated from reclaimed water.</title>
        <authorList>
            <person name="Figueras M.J."/>
            <person name="Perez-Cataluna A."/>
            <person name="Salas-Masso N."/>
        </authorList>
    </citation>
    <scope>NUCLEOTIDE SEQUENCE [LARGE SCALE GENOMIC DNA]</scope>
    <source>
        <strain evidence="2 3">RW17-10</strain>
    </source>
</reference>
<name>A0A363CYR0_9BACT</name>
<dbReference type="OrthoDB" id="5349312at2"/>
<dbReference type="EMBL" id="MUXE01000009">
    <property type="protein sequence ID" value="PUE64236.1"/>
    <property type="molecule type" value="Genomic_DNA"/>
</dbReference>
<evidence type="ECO:0000313" key="2">
    <source>
        <dbReference type="EMBL" id="PUE64236.1"/>
    </source>
</evidence>
<dbReference type="Proteomes" id="UP000251135">
    <property type="component" value="Unassembled WGS sequence"/>
</dbReference>
<sequence>MKKAYTLLLTIILITIFCILGVFILETKSLKSINLTNQYLYIQAKNNKNFLKDYIKELDLKDINHIKIDDELFDIFAQIESKDSIYTIDIFVKAKNYNISLYERVTKE</sequence>
<comment type="caution">
    <text evidence="2">The sequence shown here is derived from an EMBL/GenBank/DDBJ whole genome shotgun (WGS) entry which is preliminary data.</text>
</comment>
<evidence type="ECO:0000313" key="3">
    <source>
        <dbReference type="Proteomes" id="UP000251135"/>
    </source>
</evidence>
<dbReference type="RefSeq" id="WP_108559285.1">
    <property type="nucleotide sequence ID" value="NZ_MUXE01000009.1"/>
</dbReference>
<proteinExistence type="predicted"/>
<feature type="transmembrane region" description="Helical" evidence="1">
    <location>
        <begin position="6"/>
        <end position="25"/>
    </location>
</feature>
<dbReference type="AlphaFoldDB" id="A0A363CYR0"/>
<keyword evidence="3" id="KW-1185">Reference proteome</keyword>
<keyword evidence="1" id="KW-0812">Transmembrane</keyword>
<evidence type="ECO:0000256" key="1">
    <source>
        <dbReference type="SAM" id="Phobius"/>
    </source>
</evidence>
<evidence type="ECO:0008006" key="4">
    <source>
        <dbReference type="Google" id="ProtNLM"/>
    </source>
</evidence>
<organism evidence="2 3">
    <name type="scientific">Arcobacter caeni</name>
    <dbReference type="NCBI Taxonomy" id="1912877"/>
    <lineage>
        <taxon>Bacteria</taxon>
        <taxon>Pseudomonadati</taxon>
        <taxon>Campylobacterota</taxon>
        <taxon>Epsilonproteobacteria</taxon>
        <taxon>Campylobacterales</taxon>
        <taxon>Arcobacteraceae</taxon>
        <taxon>Arcobacter</taxon>
    </lineage>
</organism>
<accession>A0A363CYR0</accession>